<evidence type="ECO:0000256" key="1">
    <source>
        <dbReference type="SAM" id="MobiDB-lite"/>
    </source>
</evidence>
<accession>A0AAV7MQM5</accession>
<reference evidence="2" key="1">
    <citation type="journal article" date="2022" name="bioRxiv">
        <title>Sequencing and chromosome-scale assembly of the giantPleurodeles waltlgenome.</title>
        <authorList>
            <person name="Brown T."/>
            <person name="Elewa A."/>
            <person name="Iarovenko S."/>
            <person name="Subramanian E."/>
            <person name="Araus A.J."/>
            <person name="Petzold A."/>
            <person name="Susuki M."/>
            <person name="Suzuki K.-i.T."/>
            <person name="Hayashi T."/>
            <person name="Toyoda A."/>
            <person name="Oliveira C."/>
            <person name="Osipova E."/>
            <person name="Leigh N.D."/>
            <person name="Simon A."/>
            <person name="Yun M.H."/>
        </authorList>
    </citation>
    <scope>NUCLEOTIDE SEQUENCE</scope>
    <source>
        <strain evidence="2">20211129_DDA</strain>
        <tissue evidence="2">Liver</tissue>
    </source>
</reference>
<keyword evidence="3" id="KW-1185">Reference proteome</keyword>
<comment type="caution">
    <text evidence="2">The sequence shown here is derived from an EMBL/GenBank/DDBJ whole genome shotgun (WGS) entry which is preliminary data.</text>
</comment>
<feature type="compositionally biased region" description="Low complexity" evidence="1">
    <location>
        <begin position="1"/>
        <end position="23"/>
    </location>
</feature>
<protein>
    <submittedName>
        <fullName evidence="2">Uncharacterized protein</fullName>
    </submittedName>
</protein>
<feature type="region of interest" description="Disordered" evidence="1">
    <location>
        <begin position="110"/>
        <end position="132"/>
    </location>
</feature>
<dbReference type="AlphaFoldDB" id="A0AAV7MQM5"/>
<dbReference type="EMBL" id="JANPWB010000013">
    <property type="protein sequence ID" value="KAJ1104764.1"/>
    <property type="molecule type" value="Genomic_DNA"/>
</dbReference>
<name>A0AAV7MQM5_PLEWA</name>
<sequence length="384" mass="40923">MRPPRQAAGAPPRPQVPRSSQSRHGAVGHTTPHQAISQSAHRSSPDTFSSSRCKCCFRKVLNVRGGPTSRRPNQVPTLRPLRRPPDPNLRRPVSRRSSGLFLLPRVGLAHADHRPPAGPPPLHHSPQARGASAPPLALLVPTATRTHLKGPRPCAPSIGTATGQRRAHSSRPLPLALAGARPSAALTAASNSGRRRISSAVGTNFQGPRPGTLSSVTGLLRPHLPLGLQALADFSIAVLPVPPGSWTHHSSAPSAVRTHFQGPQPGAPSPIFTSGLYRAHPSHASSPGLQALAGTIRPSAHSAARFLDSPHLLFQYPRAYIPLRRCGSRTGYVGNLVCSGSELRYMSAILAGAWERPPQNSLKMPDRAMTLQENDSQVANQYKQ</sequence>
<feature type="region of interest" description="Disordered" evidence="1">
    <location>
        <begin position="1"/>
        <end position="50"/>
    </location>
</feature>
<feature type="region of interest" description="Disordered" evidence="1">
    <location>
        <begin position="146"/>
        <end position="167"/>
    </location>
</feature>
<proteinExistence type="predicted"/>
<dbReference type="Proteomes" id="UP001066276">
    <property type="component" value="Chromosome 9"/>
</dbReference>
<organism evidence="2 3">
    <name type="scientific">Pleurodeles waltl</name>
    <name type="common">Iberian ribbed newt</name>
    <dbReference type="NCBI Taxonomy" id="8319"/>
    <lineage>
        <taxon>Eukaryota</taxon>
        <taxon>Metazoa</taxon>
        <taxon>Chordata</taxon>
        <taxon>Craniata</taxon>
        <taxon>Vertebrata</taxon>
        <taxon>Euteleostomi</taxon>
        <taxon>Amphibia</taxon>
        <taxon>Batrachia</taxon>
        <taxon>Caudata</taxon>
        <taxon>Salamandroidea</taxon>
        <taxon>Salamandridae</taxon>
        <taxon>Pleurodelinae</taxon>
        <taxon>Pleurodeles</taxon>
    </lineage>
</organism>
<feature type="region of interest" description="Disordered" evidence="1">
    <location>
        <begin position="63"/>
        <end position="98"/>
    </location>
</feature>
<evidence type="ECO:0000313" key="2">
    <source>
        <dbReference type="EMBL" id="KAJ1104764.1"/>
    </source>
</evidence>
<feature type="compositionally biased region" description="Polar residues" evidence="1">
    <location>
        <begin position="31"/>
        <end position="50"/>
    </location>
</feature>
<gene>
    <name evidence="2" type="ORF">NDU88_002173</name>
</gene>
<evidence type="ECO:0000313" key="3">
    <source>
        <dbReference type="Proteomes" id="UP001066276"/>
    </source>
</evidence>